<accession>A0A0K0XG42</accession>
<dbReference type="Gene3D" id="1.10.10.10">
    <property type="entry name" value="Winged helix-like DNA-binding domain superfamily/Winged helix DNA-binding domain"/>
    <property type="match status" value="1"/>
</dbReference>
<dbReference type="SUPFAM" id="SSF46785">
    <property type="entry name" value="Winged helix' DNA-binding domain"/>
    <property type="match status" value="1"/>
</dbReference>
<keyword evidence="2" id="KW-0238">DNA-binding</keyword>
<organism evidence="5 6">
    <name type="scientific">Mycolicibacterium goodii</name>
    <name type="common">Mycobacterium goodii</name>
    <dbReference type="NCBI Taxonomy" id="134601"/>
    <lineage>
        <taxon>Bacteria</taxon>
        <taxon>Bacillati</taxon>
        <taxon>Actinomycetota</taxon>
        <taxon>Actinomycetes</taxon>
        <taxon>Mycobacteriales</taxon>
        <taxon>Mycobacteriaceae</taxon>
        <taxon>Mycolicibacterium</taxon>
    </lineage>
</organism>
<dbReference type="SMART" id="SM00345">
    <property type="entry name" value="HTH_GNTR"/>
    <property type="match status" value="1"/>
</dbReference>
<evidence type="ECO:0000256" key="2">
    <source>
        <dbReference type="ARBA" id="ARBA00023125"/>
    </source>
</evidence>
<evidence type="ECO:0000313" key="5">
    <source>
        <dbReference type="EMBL" id="AKS36322.1"/>
    </source>
</evidence>
<dbReference type="InterPro" id="IPR011711">
    <property type="entry name" value="GntR_C"/>
</dbReference>
<dbReference type="RefSeq" id="WP_049748743.1">
    <property type="nucleotide sequence ID" value="NZ_CP012150.1"/>
</dbReference>
<dbReference type="InterPro" id="IPR036390">
    <property type="entry name" value="WH_DNA-bd_sf"/>
</dbReference>
<dbReference type="GO" id="GO:0003700">
    <property type="term" value="F:DNA-binding transcription factor activity"/>
    <property type="evidence" value="ECO:0007669"/>
    <property type="project" value="InterPro"/>
</dbReference>
<name>A0A0K0XG42_MYCGD</name>
<dbReference type="PANTHER" id="PTHR43537">
    <property type="entry name" value="TRANSCRIPTIONAL REGULATOR, GNTR FAMILY"/>
    <property type="match status" value="1"/>
</dbReference>
<keyword evidence="1" id="KW-0805">Transcription regulation</keyword>
<dbReference type="Gene3D" id="1.20.120.530">
    <property type="entry name" value="GntR ligand-binding domain-like"/>
    <property type="match status" value="1"/>
</dbReference>
<dbReference type="PANTHER" id="PTHR43537:SF24">
    <property type="entry name" value="GLUCONATE OPERON TRANSCRIPTIONAL REPRESSOR"/>
    <property type="match status" value="1"/>
</dbReference>
<dbReference type="PATRIC" id="fig|134601.6.peg.2870"/>
<dbReference type="Pfam" id="PF00392">
    <property type="entry name" value="GntR"/>
    <property type="match status" value="1"/>
</dbReference>
<dbReference type="SUPFAM" id="SSF48008">
    <property type="entry name" value="GntR ligand-binding domain-like"/>
    <property type="match status" value="1"/>
</dbReference>
<evidence type="ECO:0000256" key="1">
    <source>
        <dbReference type="ARBA" id="ARBA00023015"/>
    </source>
</evidence>
<dbReference type="CDD" id="cd07377">
    <property type="entry name" value="WHTH_GntR"/>
    <property type="match status" value="1"/>
</dbReference>
<dbReference type="InterPro" id="IPR036388">
    <property type="entry name" value="WH-like_DNA-bd_sf"/>
</dbReference>
<dbReference type="SMART" id="SM00895">
    <property type="entry name" value="FCD"/>
    <property type="match status" value="1"/>
</dbReference>
<feature type="domain" description="HTH gntR-type" evidence="4">
    <location>
        <begin position="14"/>
        <end position="81"/>
    </location>
</feature>
<keyword evidence="3" id="KW-0804">Transcription</keyword>
<reference evidence="5 6" key="1">
    <citation type="submission" date="2015-07" db="EMBL/GenBank/DDBJ databases">
        <title>Complete genome sequence of Mycobacterium goodii X7B, a facultative thermophilic biodesulfurizing bacterium.</title>
        <authorList>
            <person name="Yu B."/>
            <person name="Li F."/>
            <person name="Xu P."/>
        </authorList>
    </citation>
    <scope>NUCLEOTIDE SEQUENCE [LARGE SCALE GENOMIC DNA]</scope>
    <source>
        <strain evidence="5 6">X7B</strain>
    </source>
</reference>
<dbReference type="AlphaFoldDB" id="A0A0K0XG42"/>
<dbReference type="InterPro" id="IPR008920">
    <property type="entry name" value="TF_FadR/GntR_C"/>
</dbReference>
<evidence type="ECO:0000313" key="6">
    <source>
        <dbReference type="Proteomes" id="UP000062255"/>
    </source>
</evidence>
<dbReference type="GO" id="GO:0003677">
    <property type="term" value="F:DNA binding"/>
    <property type="evidence" value="ECO:0007669"/>
    <property type="project" value="UniProtKB-KW"/>
</dbReference>
<protein>
    <submittedName>
        <fullName evidence="5">GntR family transcriptional regulator</fullName>
    </submittedName>
</protein>
<dbReference type="InterPro" id="IPR000524">
    <property type="entry name" value="Tscrpt_reg_HTH_GntR"/>
</dbReference>
<evidence type="ECO:0000256" key="3">
    <source>
        <dbReference type="ARBA" id="ARBA00023163"/>
    </source>
</evidence>
<dbReference type="PROSITE" id="PS50949">
    <property type="entry name" value="HTH_GNTR"/>
    <property type="match status" value="1"/>
</dbReference>
<dbReference type="Proteomes" id="UP000062255">
    <property type="component" value="Chromosome"/>
</dbReference>
<gene>
    <name evidence="5" type="ORF">AFA91_13840</name>
</gene>
<proteinExistence type="predicted"/>
<dbReference type="Pfam" id="PF07729">
    <property type="entry name" value="FCD"/>
    <property type="match status" value="1"/>
</dbReference>
<dbReference type="EMBL" id="CP012150">
    <property type="protein sequence ID" value="AKS36322.1"/>
    <property type="molecule type" value="Genomic_DNA"/>
</dbReference>
<sequence length="234" mass="26356">MSAAPDDDAVAAGTVASERVANFLRQAILAGDIQPGERIRQEDIAERFGTSRLPVREALRMLEIEGLTENLANKGARVPLLSAHQVDVVYRMRESLEPLALTESIPRLDSATVARLAEIQEEIEADAESGGHVQRFLDLDRQFHLGSYEACTIEPLASTVTRLWNTTQPYRRAFVELTGARRMWIVNAEHRLLLDAIERRDVEDAVNTLRGHIRRTRVELEGHPEIFRKTSQGR</sequence>
<dbReference type="KEGG" id="mgo:AFA91_13840"/>
<evidence type="ECO:0000259" key="4">
    <source>
        <dbReference type="PROSITE" id="PS50949"/>
    </source>
</evidence>
<dbReference type="STRING" id="134601.AFA91_13840"/>
<dbReference type="OrthoDB" id="9816161at2"/>